<dbReference type="PROSITE" id="PS50001">
    <property type="entry name" value="SH2"/>
    <property type="match status" value="1"/>
</dbReference>
<keyword evidence="1" id="KW-0399">Innate immunity</keyword>
<evidence type="ECO:0000256" key="1">
    <source>
        <dbReference type="ARBA" id="ARBA00022588"/>
    </source>
</evidence>
<dbReference type="Gene3D" id="3.30.505.10">
    <property type="entry name" value="SH2 domain"/>
    <property type="match status" value="1"/>
</dbReference>
<name>A0A8T3DY74_9TELE</name>
<comment type="caution">
    <text evidence="7">The sequence shown here is derived from an EMBL/GenBank/DDBJ whole genome shotgun (WGS) entry which is preliminary data.</text>
</comment>
<keyword evidence="3 5" id="KW-0727">SH2 domain</keyword>
<evidence type="ECO:0000256" key="2">
    <source>
        <dbReference type="ARBA" id="ARBA00022859"/>
    </source>
</evidence>
<dbReference type="Pfam" id="PF00017">
    <property type="entry name" value="SH2"/>
    <property type="match status" value="1"/>
</dbReference>
<dbReference type="InterPro" id="IPR000980">
    <property type="entry name" value="SH2"/>
</dbReference>
<protein>
    <recommendedName>
        <fullName evidence="6">SH2 domain-containing protein</fullName>
    </recommendedName>
</protein>
<dbReference type="EMBL" id="JAERUA010000005">
    <property type="protein sequence ID" value="KAI1899618.1"/>
    <property type="molecule type" value="Genomic_DNA"/>
</dbReference>
<reference evidence="7" key="1">
    <citation type="submission" date="2021-01" db="EMBL/GenBank/DDBJ databases">
        <authorList>
            <person name="Zahm M."/>
            <person name="Roques C."/>
            <person name="Cabau C."/>
            <person name="Klopp C."/>
            <person name="Donnadieu C."/>
            <person name="Jouanno E."/>
            <person name="Lampietro C."/>
            <person name="Louis A."/>
            <person name="Herpin A."/>
            <person name="Echchiki A."/>
            <person name="Berthelot C."/>
            <person name="Parey E."/>
            <person name="Roest-Crollius H."/>
            <person name="Braasch I."/>
            <person name="Postlethwait J."/>
            <person name="Bobe J."/>
            <person name="Montfort J."/>
            <person name="Bouchez O."/>
            <person name="Begum T."/>
            <person name="Mejri S."/>
            <person name="Adams A."/>
            <person name="Chen W.-J."/>
            <person name="Guiguen Y."/>
        </authorList>
    </citation>
    <scope>NUCLEOTIDE SEQUENCE</scope>
    <source>
        <tissue evidence="7">Blood</tissue>
    </source>
</reference>
<evidence type="ECO:0000256" key="4">
    <source>
        <dbReference type="ARBA" id="ARBA00023130"/>
    </source>
</evidence>
<dbReference type="SUPFAM" id="SSF55550">
    <property type="entry name" value="SH2 domain"/>
    <property type="match status" value="1"/>
</dbReference>
<organism evidence="7 8">
    <name type="scientific">Albula goreensis</name>
    <dbReference type="NCBI Taxonomy" id="1534307"/>
    <lineage>
        <taxon>Eukaryota</taxon>
        <taxon>Metazoa</taxon>
        <taxon>Chordata</taxon>
        <taxon>Craniata</taxon>
        <taxon>Vertebrata</taxon>
        <taxon>Euteleostomi</taxon>
        <taxon>Actinopterygii</taxon>
        <taxon>Neopterygii</taxon>
        <taxon>Teleostei</taxon>
        <taxon>Albuliformes</taxon>
        <taxon>Albulidae</taxon>
        <taxon>Albula</taxon>
    </lineage>
</organism>
<evidence type="ECO:0000256" key="5">
    <source>
        <dbReference type="PROSITE-ProRule" id="PRU00191"/>
    </source>
</evidence>
<dbReference type="AlphaFoldDB" id="A0A8T3DY74"/>
<evidence type="ECO:0000256" key="3">
    <source>
        <dbReference type="ARBA" id="ARBA00022999"/>
    </source>
</evidence>
<dbReference type="SMART" id="SM00252">
    <property type="entry name" value="SH2"/>
    <property type="match status" value="1"/>
</dbReference>
<dbReference type="GO" id="GO:0045087">
    <property type="term" value="P:innate immune response"/>
    <property type="evidence" value="ECO:0007669"/>
    <property type="project" value="UniProtKB-KW"/>
</dbReference>
<dbReference type="PRINTS" id="PR00401">
    <property type="entry name" value="SH2DOMAIN"/>
</dbReference>
<feature type="domain" description="SH2" evidence="6">
    <location>
        <begin position="5"/>
        <end position="100"/>
    </location>
</feature>
<dbReference type="Proteomes" id="UP000829720">
    <property type="component" value="Unassembled WGS sequence"/>
</dbReference>
<evidence type="ECO:0000313" key="8">
    <source>
        <dbReference type="Proteomes" id="UP000829720"/>
    </source>
</evidence>
<evidence type="ECO:0000313" key="7">
    <source>
        <dbReference type="EMBL" id="KAI1899618.1"/>
    </source>
</evidence>
<dbReference type="PANTHER" id="PTHR46051:SF1">
    <property type="entry name" value="INOSITOL POLYPHOSPHATE-RELATED PHOSPHATASE DOMAIN-CONTAINING PROTEIN"/>
    <property type="match status" value="1"/>
</dbReference>
<evidence type="ECO:0000259" key="6">
    <source>
        <dbReference type="PROSITE" id="PS50001"/>
    </source>
</evidence>
<dbReference type="InterPro" id="IPR036860">
    <property type="entry name" value="SH2_dom_sf"/>
</dbReference>
<sequence>MFQSIYYGKISKEETQRLLEKFGTEGSYLARDSETLPGAVCLCVRRASFVHTYRIYRSPEGWTIKTPPKVKLQSFQTLDKLIDCYRGAAPDNMAPLLHPLERKLLGQNSPNKELVYMEM</sequence>
<dbReference type="GO" id="GO:0002250">
    <property type="term" value="P:adaptive immune response"/>
    <property type="evidence" value="ECO:0007669"/>
    <property type="project" value="UniProtKB-KW"/>
</dbReference>
<proteinExistence type="predicted"/>
<dbReference type="PANTHER" id="PTHR46051">
    <property type="entry name" value="SH2 DOMAIN-CONTAINING PROTEIN"/>
    <property type="match status" value="1"/>
</dbReference>
<keyword evidence="4" id="KW-1064">Adaptive immunity</keyword>
<dbReference type="GO" id="GO:0009966">
    <property type="term" value="P:regulation of signal transduction"/>
    <property type="evidence" value="ECO:0007669"/>
    <property type="project" value="TreeGrafter"/>
</dbReference>
<accession>A0A8T3DY74</accession>
<keyword evidence="8" id="KW-1185">Reference proteome</keyword>
<gene>
    <name evidence="7" type="ORF">AGOR_G00063640</name>
</gene>
<dbReference type="GO" id="GO:0050776">
    <property type="term" value="P:regulation of immune response"/>
    <property type="evidence" value="ECO:0007669"/>
    <property type="project" value="TreeGrafter"/>
</dbReference>
<keyword evidence="2" id="KW-0391">Immunity</keyword>
<dbReference type="OrthoDB" id="10053436at2759"/>